<evidence type="ECO:0000256" key="2">
    <source>
        <dbReference type="RuleBase" id="RU003616"/>
    </source>
</evidence>
<dbReference type="PANTHER" id="PTHR45640:SF26">
    <property type="entry name" value="RE23625P"/>
    <property type="match status" value="1"/>
</dbReference>
<dbReference type="SUPFAM" id="SSF49764">
    <property type="entry name" value="HSP20-like chaperones"/>
    <property type="match status" value="1"/>
</dbReference>
<dbReference type="PROSITE" id="PS01031">
    <property type="entry name" value="SHSP"/>
    <property type="match status" value="1"/>
</dbReference>
<dbReference type="Pfam" id="PF00011">
    <property type="entry name" value="HSP20"/>
    <property type="match status" value="1"/>
</dbReference>
<proteinExistence type="inferred from homology"/>
<gene>
    <name evidence="4" type="ORF">KUTeg_017469</name>
</gene>
<dbReference type="Gene3D" id="2.60.40.790">
    <property type="match status" value="1"/>
</dbReference>
<dbReference type="Proteomes" id="UP001217089">
    <property type="component" value="Unassembled WGS sequence"/>
</dbReference>
<sequence>MHQLHPFDMQAVQPGPLQLESPFVEDADGNRKLSLTITVRSSIQRTLKEVKETPMKREFTRTYNLPNGVDHRQVVSHLTSDGVLHIEAPAPPNVYTRKEILIPIQRLKQH</sequence>
<comment type="similarity">
    <text evidence="1 2">Belongs to the small heat shock protein (HSP20) family.</text>
</comment>
<dbReference type="InterPro" id="IPR002068">
    <property type="entry name" value="A-crystallin/Hsp20_dom"/>
</dbReference>
<dbReference type="InterPro" id="IPR008978">
    <property type="entry name" value="HSP20-like_chaperone"/>
</dbReference>
<comment type="caution">
    <text evidence="4">The sequence shown here is derived from an EMBL/GenBank/DDBJ whole genome shotgun (WGS) entry which is preliminary data.</text>
</comment>
<dbReference type="EMBL" id="JARBDR010000903">
    <property type="protein sequence ID" value="KAJ8303886.1"/>
    <property type="molecule type" value="Genomic_DNA"/>
</dbReference>
<dbReference type="InterPro" id="IPR001436">
    <property type="entry name" value="Alpha-crystallin/sHSP_animal"/>
</dbReference>
<evidence type="ECO:0000256" key="1">
    <source>
        <dbReference type="PROSITE-ProRule" id="PRU00285"/>
    </source>
</evidence>
<dbReference type="CDD" id="cd06526">
    <property type="entry name" value="metazoan_ACD"/>
    <property type="match status" value="1"/>
</dbReference>
<protein>
    <recommendedName>
        <fullName evidence="3">SHSP domain-containing protein</fullName>
    </recommendedName>
</protein>
<evidence type="ECO:0000313" key="5">
    <source>
        <dbReference type="Proteomes" id="UP001217089"/>
    </source>
</evidence>
<evidence type="ECO:0000259" key="3">
    <source>
        <dbReference type="PROSITE" id="PS01031"/>
    </source>
</evidence>
<name>A0ABQ9EHI8_TEGGR</name>
<dbReference type="PANTHER" id="PTHR45640">
    <property type="entry name" value="HEAT SHOCK PROTEIN HSP-12.2-RELATED"/>
    <property type="match status" value="1"/>
</dbReference>
<accession>A0ABQ9EHI8</accession>
<feature type="domain" description="SHSP" evidence="3">
    <location>
        <begin position="1"/>
        <end position="105"/>
    </location>
</feature>
<evidence type="ECO:0000313" key="4">
    <source>
        <dbReference type="EMBL" id="KAJ8303886.1"/>
    </source>
</evidence>
<organism evidence="4 5">
    <name type="scientific">Tegillarca granosa</name>
    <name type="common">Malaysian cockle</name>
    <name type="synonym">Anadara granosa</name>
    <dbReference type="NCBI Taxonomy" id="220873"/>
    <lineage>
        <taxon>Eukaryota</taxon>
        <taxon>Metazoa</taxon>
        <taxon>Spiralia</taxon>
        <taxon>Lophotrochozoa</taxon>
        <taxon>Mollusca</taxon>
        <taxon>Bivalvia</taxon>
        <taxon>Autobranchia</taxon>
        <taxon>Pteriomorphia</taxon>
        <taxon>Arcoida</taxon>
        <taxon>Arcoidea</taxon>
        <taxon>Arcidae</taxon>
        <taxon>Tegillarca</taxon>
    </lineage>
</organism>
<keyword evidence="5" id="KW-1185">Reference proteome</keyword>
<reference evidence="4 5" key="1">
    <citation type="submission" date="2022-12" db="EMBL/GenBank/DDBJ databases">
        <title>Chromosome-level genome of Tegillarca granosa.</title>
        <authorList>
            <person name="Kim J."/>
        </authorList>
    </citation>
    <scope>NUCLEOTIDE SEQUENCE [LARGE SCALE GENOMIC DNA]</scope>
    <source>
        <strain evidence="4">Teg-2019</strain>
        <tissue evidence="4">Adductor muscle</tissue>
    </source>
</reference>